<evidence type="ECO:0000256" key="6">
    <source>
        <dbReference type="ARBA" id="ARBA00023010"/>
    </source>
</evidence>
<evidence type="ECO:0000256" key="2">
    <source>
        <dbReference type="ARBA" id="ARBA00022475"/>
    </source>
</evidence>
<reference evidence="10" key="1">
    <citation type="submission" date="2010-05" db="EMBL/GenBank/DDBJ databases">
        <authorList>
            <person name="Muzny D."/>
            <person name="Qin X."/>
            <person name="Buhay C."/>
            <person name="Dugan-Rocha S."/>
            <person name="Ding Y."/>
            <person name="Chen G."/>
            <person name="Hawes A."/>
            <person name="Holder M."/>
            <person name="Jhangiani S."/>
            <person name="Johnson A."/>
            <person name="Khan Z."/>
            <person name="Li Z."/>
            <person name="Liu W."/>
            <person name="Liu X."/>
            <person name="Perez L."/>
            <person name="Shen H."/>
            <person name="Wang Q."/>
            <person name="Watt J."/>
            <person name="Xi L."/>
            <person name="Xin Y."/>
            <person name="Zhou J."/>
            <person name="Deng J."/>
            <person name="Jiang H."/>
            <person name="Liu Y."/>
            <person name="Qu J."/>
            <person name="Song X.-Z."/>
            <person name="Zhang L."/>
            <person name="Villasana D."/>
            <person name="Johnson A."/>
            <person name="Liu J."/>
            <person name="Liyanage D."/>
            <person name="Lorensuhewa L."/>
            <person name="Robinson T."/>
            <person name="Song A."/>
            <person name="Song B.-B."/>
            <person name="Dinh H."/>
            <person name="Thornton R."/>
            <person name="Coyle M."/>
            <person name="Francisco L."/>
            <person name="Jackson L."/>
            <person name="Javaid M."/>
            <person name="Korchina V."/>
            <person name="Kovar C."/>
            <person name="Mata R."/>
            <person name="Mathew T."/>
            <person name="Ngo R."/>
            <person name="Nguyen L."/>
            <person name="Nguyen N."/>
            <person name="Okwuonu G."/>
            <person name="Ongeri F."/>
            <person name="Pham C."/>
            <person name="Simmons D."/>
            <person name="Wilczek-Boney K."/>
            <person name="Hale W."/>
            <person name="Jakkamsetti A."/>
            <person name="Pham P."/>
            <person name="Ruth R."/>
            <person name="San Lucas F."/>
            <person name="Warren J."/>
            <person name="Zhang J."/>
            <person name="Zhao Z."/>
            <person name="Zhou C."/>
            <person name="Zhu D."/>
            <person name="Lee S."/>
            <person name="Bess C."/>
            <person name="Blankenburg K."/>
            <person name="Forbes L."/>
            <person name="Fu Q."/>
            <person name="Gubbala S."/>
            <person name="Hirani K."/>
            <person name="Jayaseelan J.C."/>
            <person name="Lara F."/>
            <person name="Munidasa M."/>
            <person name="Palculict T."/>
            <person name="Patil S."/>
            <person name="Pu L.-L."/>
            <person name="Saada N."/>
            <person name="Tang L."/>
            <person name="Weissenberger G."/>
            <person name="Zhu Y."/>
            <person name="Hemphill L."/>
            <person name="Shang Y."/>
            <person name="Youmans B."/>
            <person name="Ayvaz T."/>
            <person name="Ross M."/>
            <person name="Santibanez J."/>
            <person name="Aqrawi P."/>
            <person name="Gross S."/>
            <person name="Joshi V."/>
            <person name="Fowler G."/>
            <person name="Nazareth L."/>
            <person name="Reid J."/>
            <person name="Worley K."/>
            <person name="Petrosino J."/>
            <person name="Highlander S."/>
            <person name="Gibbs R."/>
        </authorList>
    </citation>
    <scope>NUCLEOTIDE SEQUENCE [LARGE SCALE GENOMIC DNA]</scope>
    <source>
        <strain evidence="10">MN8</strain>
    </source>
</reference>
<evidence type="ECO:0000256" key="8">
    <source>
        <dbReference type="HAMAP-Rule" id="MF_01466"/>
    </source>
</evidence>
<accession>A0A0E1XL33</accession>
<evidence type="ECO:0000256" key="1">
    <source>
        <dbReference type="ARBA" id="ARBA00022448"/>
    </source>
</evidence>
<name>A0A0E1XL33_STAAU</name>
<dbReference type="Gene3D" id="1.10.3370.10">
    <property type="entry name" value="SecY subunit domain"/>
    <property type="match status" value="1"/>
</dbReference>
<feature type="transmembrane region" description="Helical" evidence="8">
    <location>
        <begin position="366"/>
        <end position="386"/>
    </location>
</feature>
<protein>
    <recommendedName>
        <fullName evidence="8 9">Accessory Sec system protein translocase subunit SecY2</fullName>
    </recommendedName>
</protein>
<evidence type="ECO:0000313" key="10">
    <source>
        <dbReference type="EMBL" id="EFH96491.1"/>
    </source>
</evidence>
<dbReference type="NCBIfam" id="NF009082">
    <property type="entry name" value="PRK12417.1"/>
    <property type="match status" value="1"/>
</dbReference>
<feature type="transmembrane region" description="Helical" evidence="8">
    <location>
        <begin position="337"/>
        <end position="360"/>
    </location>
</feature>
<gene>
    <name evidence="8 10" type="primary">secY2</name>
    <name evidence="10" type="ORF">HMPREF0769_10493</name>
</gene>
<dbReference type="Pfam" id="PF00344">
    <property type="entry name" value="SecY"/>
    <property type="match status" value="1"/>
</dbReference>
<dbReference type="HAMAP" id="MF_01466">
    <property type="entry name" value="SecY2"/>
    <property type="match status" value="1"/>
</dbReference>
<dbReference type="GO" id="GO:0005886">
    <property type="term" value="C:plasma membrane"/>
    <property type="evidence" value="ECO:0007669"/>
    <property type="project" value="UniProtKB-SubCell"/>
</dbReference>
<keyword evidence="4 8" id="KW-0653">Protein transport</keyword>
<evidence type="ECO:0000256" key="9">
    <source>
        <dbReference type="NCBIfam" id="TIGR02920"/>
    </source>
</evidence>
<evidence type="ECO:0000256" key="4">
    <source>
        <dbReference type="ARBA" id="ARBA00022927"/>
    </source>
</evidence>
<evidence type="ECO:0000256" key="7">
    <source>
        <dbReference type="ARBA" id="ARBA00023136"/>
    </source>
</evidence>
<dbReference type="PIRSF" id="PIRSF004557">
    <property type="entry name" value="SecY"/>
    <property type="match status" value="1"/>
</dbReference>
<evidence type="ECO:0000256" key="3">
    <source>
        <dbReference type="ARBA" id="ARBA00022692"/>
    </source>
</evidence>
<dbReference type="PRINTS" id="PR00303">
    <property type="entry name" value="SECYTRNLCASE"/>
</dbReference>
<comment type="similarity">
    <text evidence="8">Belongs to the SecY/SEC61-alpha family. SecY2 subfamily.</text>
</comment>
<dbReference type="GO" id="GO:0006605">
    <property type="term" value="P:protein targeting"/>
    <property type="evidence" value="ECO:0007669"/>
    <property type="project" value="UniProtKB-UniRule"/>
</dbReference>
<comment type="caution">
    <text evidence="10">The sequence shown here is derived from an EMBL/GenBank/DDBJ whole genome shotgun (WGS) entry which is preliminary data.</text>
</comment>
<dbReference type="InterPro" id="IPR023201">
    <property type="entry name" value="SecY_dom_sf"/>
</dbReference>
<feature type="transmembrane region" description="Helical" evidence="8">
    <location>
        <begin position="280"/>
        <end position="301"/>
    </location>
</feature>
<feature type="transmembrane region" description="Helical" evidence="8">
    <location>
        <begin position="237"/>
        <end position="260"/>
    </location>
</feature>
<comment type="subunit">
    <text evidence="8">Component of the accessory SecA2/SecY2 protein translocase complex required to export cell wall proteins. May form heterotrimers with SecE and SecG subunits.</text>
</comment>
<sequence length="403" mass="46903">MLKLLQQYEYKIIYKRILYTCFILFIYILGTNISIVSYNDMQVKHESFFKIAISNMGGDVNTLNIFTLGLGPWLTSMIILMLISYRNMDKYMKQTSLEKHYKERILTLILSVIQSYFVIHEYVSKERVHQDNIYLTILILVTGTMLLVWLADKNSRYGIAGPMPIVMVSIIKSMMHQKMEYIDASHIVIALLITLVIITLFILLFIELVEVRIPYIDLMNVSATNMRSYLSWKVNPAGSITLMMSISAFVFLKSGIHFILSMFNKDVSDDMPMMTFDSPIGISVYLVIQMLLGYFLSRFLINTKQKSKDFLKSGNYFSGVKPGKDTERYLNYQARRVCWFGSALVTVIIGIPLYFTLFVPHLSTEIYFSVQLIVLVYISINIAETIRTYLYFDKYKPFLNQYW</sequence>
<comment type="subcellular location">
    <subcellularLocation>
        <location evidence="8">Cell membrane</location>
        <topology evidence="8">Multi-pass membrane protein</topology>
    </subcellularLocation>
</comment>
<feature type="transmembrane region" description="Helical" evidence="8">
    <location>
        <begin position="17"/>
        <end position="38"/>
    </location>
</feature>
<keyword evidence="1 8" id="KW-0813">Transport</keyword>
<keyword evidence="7 8" id="KW-0472">Membrane</keyword>
<keyword evidence="5 8" id="KW-1133">Transmembrane helix</keyword>
<feature type="transmembrane region" description="Helical" evidence="8">
    <location>
        <begin position="132"/>
        <end position="150"/>
    </location>
</feature>
<dbReference type="EMBL" id="ACJA02000001">
    <property type="protein sequence ID" value="EFH96491.1"/>
    <property type="molecule type" value="Genomic_DNA"/>
</dbReference>
<dbReference type="InterPro" id="IPR002208">
    <property type="entry name" value="SecY/SEC61-alpha"/>
</dbReference>
<dbReference type="NCBIfam" id="TIGR02920">
    <property type="entry name" value="acc_sec_Y2"/>
    <property type="match status" value="1"/>
</dbReference>
<feature type="transmembrane region" description="Helical" evidence="8">
    <location>
        <begin position="63"/>
        <end position="83"/>
    </location>
</feature>
<dbReference type="RefSeq" id="WP_000916107.1">
    <property type="nucleotide sequence ID" value="NZ_CM000952.1"/>
</dbReference>
<dbReference type="SUPFAM" id="SSF103491">
    <property type="entry name" value="Preprotein translocase SecY subunit"/>
    <property type="match status" value="1"/>
</dbReference>
<keyword evidence="6 8" id="KW-0811">Translocation</keyword>
<dbReference type="AlphaFoldDB" id="A0A0E1XL33"/>
<feature type="transmembrane region" description="Helical" evidence="8">
    <location>
        <begin position="104"/>
        <end position="120"/>
    </location>
</feature>
<feature type="transmembrane region" description="Helical" evidence="8">
    <location>
        <begin position="157"/>
        <end position="175"/>
    </location>
</feature>
<proteinExistence type="inferred from homology"/>
<organism evidence="10">
    <name type="scientific">Staphylococcus aureus subsp. aureus MN8</name>
    <dbReference type="NCBI Taxonomy" id="548470"/>
    <lineage>
        <taxon>Bacteria</taxon>
        <taxon>Bacillati</taxon>
        <taxon>Bacillota</taxon>
        <taxon>Bacilli</taxon>
        <taxon>Bacillales</taxon>
        <taxon>Staphylococcaceae</taxon>
        <taxon>Staphylococcus</taxon>
    </lineage>
</organism>
<keyword evidence="2 8" id="KW-1003">Cell membrane</keyword>
<keyword evidence="3 8" id="KW-0812">Transmembrane</keyword>
<dbReference type="HOGENOM" id="CLU_030313_4_0_9"/>
<dbReference type="GO" id="GO:0065002">
    <property type="term" value="P:intracellular protein transmembrane transport"/>
    <property type="evidence" value="ECO:0007669"/>
    <property type="project" value="UniProtKB-UniRule"/>
</dbReference>
<evidence type="ECO:0000256" key="5">
    <source>
        <dbReference type="ARBA" id="ARBA00022989"/>
    </source>
</evidence>
<comment type="function">
    <text evidence="8">Part of the accessory SecA2/SecY2 system specifically required for export of possible cell wall proteins. The central subunit of a protein translocation channel.</text>
</comment>
<dbReference type="Proteomes" id="UP000003455">
    <property type="component" value="Chromosome"/>
</dbReference>
<dbReference type="InterPro" id="IPR014269">
    <property type="entry name" value="SecY2"/>
</dbReference>
<feature type="transmembrane region" description="Helical" evidence="8">
    <location>
        <begin position="187"/>
        <end position="209"/>
    </location>
</feature>